<protein>
    <submittedName>
        <fullName evidence="5">Unannotated protein</fullName>
    </submittedName>
</protein>
<feature type="transmembrane region" description="Helical" evidence="3">
    <location>
        <begin position="358"/>
        <end position="377"/>
    </location>
</feature>
<keyword evidence="3" id="KW-1133">Transmembrane helix</keyword>
<feature type="transmembrane region" description="Helical" evidence="3">
    <location>
        <begin position="334"/>
        <end position="351"/>
    </location>
</feature>
<evidence type="ECO:0000256" key="1">
    <source>
        <dbReference type="ARBA" id="ARBA00022801"/>
    </source>
</evidence>
<reference evidence="5" key="1">
    <citation type="submission" date="2020-05" db="EMBL/GenBank/DDBJ databases">
        <authorList>
            <person name="Chiriac C."/>
            <person name="Salcher M."/>
            <person name="Ghai R."/>
            <person name="Kavagutti S V."/>
        </authorList>
    </citation>
    <scope>NUCLEOTIDE SEQUENCE</scope>
</reference>
<organism evidence="5">
    <name type="scientific">freshwater metagenome</name>
    <dbReference type="NCBI Taxonomy" id="449393"/>
    <lineage>
        <taxon>unclassified sequences</taxon>
        <taxon>metagenomes</taxon>
        <taxon>ecological metagenomes</taxon>
    </lineage>
</organism>
<feature type="compositionally biased region" description="Low complexity" evidence="2">
    <location>
        <begin position="290"/>
        <end position="307"/>
    </location>
</feature>
<feature type="region of interest" description="Disordered" evidence="2">
    <location>
        <begin position="1"/>
        <end position="27"/>
    </location>
</feature>
<keyword evidence="3" id="KW-0812">Transmembrane</keyword>
<evidence type="ECO:0000313" key="6">
    <source>
        <dbReference type="EMBL" id="CAB4850453.1"/>
    </source>
</evidence>
<evidence type="ECO:0000256" key="2">
    <source>
        <dbReference type="SAM" id="MobiDB-lite"/>
    </source>
</evidence>
<proteinExistence type="predicted"/>
<dbReference type="CDD" id="cd05830">
    <property type="entry name" value="Sortase_E"/>
    <property type="match status" value="1"/>
</dbReference>
<keyword evidence="1" id="KW-0378">Hydrolase</keyword>
<dbReference type="EMBL" id="CAFBMT010000006">
    <property type="protein sequence ID" value="CAB4928270.1"/>
    <property type="molecule type" value="Genomic_DNA"/>
</dbReference>
<dbReference type="InterPro" id="IPR005754">
    <property type="entry name" value="Sortase"/>
</dbReference>
<evidence type="ECO:0000313" key="5">
    <source>
        <dbReference type="EMBL" id="CAB4720627.1"/>
    </source>
</evidence>
<dbReference type="InterPro" id="IPR053465">
    <property type="entry name" value="Sortase_Class_E"/>
</dbReference>
<evidence type="ECO:0000313" key="7">
    <source>
        <dbReference type="EMBL" id="CAB4928270.1"/>
    </source>
</evidence>
<sequence>MTSNSEDATSNSTDWSNPTPNRLSLKDKRRKRVPYFDRPKAPRDWRWLVGGIGRSLITLGLLMFAFVGYQLWGTGIQTAQSQSQLEQQFREQLANTTTVADTTVANTTPTTDGAPTTIPTAPARPAVEHGKVVAQLKIPKIGLDWYVVQGVRLTDLKLGPGHFIETPMPGQLGNAAIAGHRTTWGHPFLELNQLKPGDRITAITVDGTFVYAVMSTEVVSPSQYAKVIPTTDPNTATLTLATCHPAYTAKQRLIIHAALVPGESDPVMRPGPITQASDGTDIPGDSAPDTGNSTGDTTVDTTPNTPTTVAVDNATADDAFSQGWFGDRTAIPHAIGWGLVLIAIALGAYYTAKASRRLYVAFLVGALPFVVVLYFFFQNVNRLLPPGL</sequence>
<dbReference type="SUPFAM" id="SSF63817">
    <property type="entry name" value="Sortase"/>
    <property type="match status" value="1"/>
</dbReference>
<feature type="transmembrane region" description="Helical" evidence="3">
    <location>
        <begin position="47"/>
        <end position="72"/>
    </location>
</feature>
<dbReference type="Pfam" id="PF04203">
    <property type="entry name" value="Sortase"/>
    <property type="match status" value="1"/>
</dbReference>
<dbReference type="InterPro" id="IPR042003">
    <property type="entry name" value="Sortase_E"/>
</dbReference>
<evidence type="ECO:0000313" key="4">
    <source>
        <dbReference type="EMBL" id="CAB4363606.1"/>
    </source>
</evidence>
<feature type="region of interest" description="Disordered" evidence="2">
    <location>
        <begin position="265"/>
        <end position="307"/>
    </location>
</feature>
<dbReference type="EMBL" id="CAFBIY010000054">
    <property type="protein sequence ID" value="CAB4850453.1"/>
    <property type="molecule type" value="Genomic_DNA"/>
</dbReference>
<gene>
    <name evidence="5" type="ORF">UFOPK2656_01311</name>
    <name evidence="6" type="ORF">UFOPK3267_01191</name>
    <name evidence="7" type="ORF">UFOPK3651_01304</name>
    <name evidence="8" type="ORF">UFOPK3931_03086</name>
    <name evidence="4" type="ORF">UFOPK4189_01384</name>
</gene>
<dbReference type="AlphaFoldDB" id="A0A6J6R9V1"/>
<dbReference type="EMBL" id="CAEZYF010000006">
    <property type="protein sequence ID" value="CAB4720627.1"/>
    <property type="molecule type" value="Genomic_DNA"/>
</dbReference>
<name>A0A6J6R9V1_9ZZZZ</name>
<accession>A0A6J6R9V1</accession>
<evidence type="ECO:0000313" key="8">
    <source>
        <dbReference type="EMBL" id="CAB5016092.1"/>
    </source>
</evidence>
<evidence type="ECO:0000256" key="3">
    <source>
        <dbReference type="SAM" id="Phobius"/>
    </source>
</evidence>
<feature type="compositionally biased region" description="Polar residues" evidence="2">
    <location>
        <begin position="1"/>
        <end position="22"/>
    </location>
</feature>
<dbReference type="GO" id="GO:0016787">
    <property type="term" value="F:hydrolase activity"/>
    <property type="evidence" value="ECO:0007669"/>
    <property type="project" value="UniProtKB-KW"/>
</dbReference>
<dbReference type="NCBIfam" id="TIGR01076">
    <property type="entry name" value="sortase_fam"/>
    <property type="match status" value="1"/>
</dbReference>
<keyword evidence="3" id="KW-0472">Membrane</keyword>
<dbReference type="EMBL" id="CAESGF010000006">
    <property type="protein sequence ID" value="CAB4363606.1"/>
    <property type="molecule type" value="Genomic_DNA"/>
</dbReference>
<dbReference type="EMBL" id="CAFBOL010000134">
    <property type="protein sequence ID" value="CAB5016092.1"/>
    <property type="molecule type" value="Genomic_DNA"/>
</dbReference>
<dbReference type="InterPro" id="IPR023365">
    <property type="entry name" value="Sortase_dom-sf"/>
</dbReference>
<dbReference type="Gene3D" id="2.40.260.10">
    <property type="entry name" value="Sortase"/>
    <property type="match status" value="1"/>
</dbReference>
<dbReference type="NCBIfam" id="NF033747">
    <property type="entry name" value="class_E_sortase"/>
    <property type="match status" value="1"/>
</dbReference>